<organism evidence="2 3">
    <name type="scientific">[Mycoplasma] gypis</name>
    <dbReference type="NCBI Taxonomy" id="92404"/>
    <lineage>
        <taxon>Bacteria</taxon>
        <taxon>Bacillati</taxon>
        <taxon>Mycoplasmatota</taxon>
        <taxon>Mycoplasmoidales</taxon>
        <taxon>Metamycoplasmataceae</taxon>
        <taxon>Metamycoplasma</taxon>
    </lineage>
</organism>
<keyword evidence="1" id="KW-0812">Transmembrane</keyword>
<reference evidence="2" key="1">
    <citation type="submission" date="2024-03" db="EMBL/GenBank/DDBJ databases">
        <title>Complete genome sequence of Mycoplasma gypis type strain B1/T1.</title>
        <authorList>
            <person name="Spergser J."/>
        </authorList>
    </citation>
    <scope>NUCLEOTIDE SEQUENCE [LARGE SCALE GENOMIC DNA]</scope>
    <source>
        <strain evidence="2">B1/T1</strain>
    </source>
</reference>
<feature type="transmembrane region" description="Helical" evidence="1">
    <location>
        <begin position="165"/>
        <end position="188"/>
    </location>
</feature>
<name>A0ABZ2RTN9_9BACT</name>
<dbReference type="EMBL" id="CP148066">
    <property type="protein sequence ID" value="WXL28086.1"/>
    <property type="molecule type" value="Genomic_DNA"/>
</dbReference>
<gene>
    <name evidence="2" type="ORF">WG616_01785</name>
</gene>
<accession>A0ABZ2RTN9</accession>
<sequence length="240" mass="27660">MFKELNLNKLKKLNVVSLITININLFLVFILSLVTRIRLSGDIVTAILSLLNYIVLAFFIVFEVIKIKKTLLWKKWELYLVKSFLGILIIYFFIKIIGLVLTMLSVSGTYFSAILGILNSLMALNFINALLFMTLVAGMGWFIFKQFKNKKVVYDLSKNSEKSLDLVHAVYIAVIFGIMSTFALNKFIVASISFHNYIYIYNWGEITFVLALIITNVVYLVFNKNTLFDKQKINLEEMIN</sequence>
<feature type="transmembrane region" description="Helical" evidence="1">
    <location>
        <begin position="126"/>
        <end position="144"/>
    </location>
</feature>
<keyword evidence="1" id="KW-1133">Transmembrane helix</keyword>
<feature type="transmembrane region" description="Helical" evidence="1">
    <location>
        <begin position="12"/>
        <end position="37"/>
    </location>
</feature>
<dbReference type="Proteomes" id="UP001460679">
    <property type="component" value="Chromosome"/>
</dbReference>
<proteinExistence type="predicted"/>
<evidence type="ECO:0000313" key="2">
    <source>
        <dbReference type="EMBL" id="WXL28086.1"/>
    </source>
</evidence>
<feature type="transmembrane region" description="Helical" evidence="1">
    <location>
        <begin position="83"/>
        <end position="106"/>
    </location>
</feature>
<evidence type="ECO:0000256" key="1">
    <source>
        <dbReference type="SAM" id="Phobius"/>
    </source>
</evidence>
<feature type="transmembrane region" description="Helical" evidence="1">
    <location>
        <begin position="200"/>
        <end position="222"/>
    </location>
</feature>
<protein>
    <submittedName>
        <fullName evidence="2">Uncharacterized protein</fullName>
    </submittedName>
</protein>
<keyword evidence="3" id="KW-1185">Reference proteome</keyword>
<evidence type="ECO:0000313" key="3">
    <source>
        <dbReference type="Proteomes" id="UP001460679"/>
    </source>
</evidence>
<keyword evidence="1" id="KW-0472">Membrane</keyword>
<feature type="transmembrane region" description="Helical" evidence="1">
    <location>
        <begin position="43"/>
        <end position="62"/>
    </location>
</feature>
<dbReference type="RefSeq" id="WP_205498492.1">
    <property type="nucleotide sequence ID" value="NZ_CP148066.1"/>
</dbReference>